<dbReference type="SUPFAM" id="SSF53850">
    <property type="entry name" value="Periplasmic binding protein-like II"/>
    <property type="match status" value="1"/>
</dbReference>
<keyword evidence="2" id="KW-0805">Transcription regulation</keyword>
<dbReference type="InterPro" id="IPR005119">
    <property type="entry name" value="LysR_subst-bd"/>
</dbReference>
<feature type="domain" description="HTH lysR-type" evidence="5">
    <location>
        <begin position="6"/>
        <end position="63"/>
    </location>
</feature>
<dbReference type="PANTHER" id="PTHR30346:SF0">
    <property type="entry name" value="HCA OPERON TRANSCRIPTIONAL ACTIVATOR HCAR"/>
    <property type="match status" value="1"/>
</dbReference>
<dbReference type="Pfam" id="PF00126">
    <property type="entry name" value="HTH_1"/>
    <property type="match status" value="1"/>
</dbReference>
<accession>A0ABN3VGB4</accession>
<evidence type="ECO:0000256" key="2">
    <source>
        <dbReference type="ARBA" id="ARBA00023015"/>
    </source>
</evidence>
<keyword evidence="7" id="KW-1185">Reference proteome</keyword>
<dbReference type="PROSITE" id="PS50931">
    <property type="entry name" value="HTH_LYSR"/>
    <property type="match status" value="1"/>
</dbReference>
<comment type="caution">
    <text evidence="6">The sequence shown here is derived from an EMBL/GenBank/DDBJ whole genome shotgun (WGS) entry which is preliminary data.</text>
</comment>
<dbReference type="Pfam" id="PF03466">
    <property type="entry name" value="LysR_substrate"/>
    <property type="match status" value="1"/>
</dbReference>
<evidence type="ECO:0000313" key="6">
    <source>
        <dbReference type="EMBL" id="GAA2793660.1"/>
    </source>
</evidence>
<evidence type="ECO:0000256" key="4">
    <source>
        <dbReference type="ARBA" id="ARBA00023163"/>
    </source>
</evidence>
<comment type="similarity">
    <text evidence="1">Belongs to the LysR transcriptional regulatory family.</text>
</comment>
<organism evidence="6 7">
    <name type="scientific">Saccharopolyspora taberi</name>
    <dbReference type="NCBI Taxonomy" id="60895"/>
    <lineage>
        <taxon>Bacteria</taxon>
        <taxon>Bacillati</taxon>
        <taxon>Actinomycetota</taxon>
        <taxon>Actinomycetes</taxon>
        <taxon>Pseudonocardiales</taxon>
        <taxon>Pseudonocardiaceae</taxon>
        <taxon>Saccharopolyspora</taxon>
    </lineage>
</organism>
<dbReference type="PANTHER" id="PTHR30346">
    <property type="entry name" value="TRANSCRIPTIONAL DUAL REGULATOR HCAR-RELATED"/>
    <property type="match status" value="1"/>
</dbReference>
<protein>
    <submittedName>
        <fullName evidence="6">LysR family transcriptional regulator</fullName>
    </submittedName>
</protein>
<dbReference type="RefSeq" id="WP_344680337.1">
    <property type="nucleotide sequence ID" value="NZ_BAAAUX010000014.1"/>
</dbReference>
<evidence type="ECO:0000256" key="3">
    <source>
        <dbReference type="ARBA" id="ARBA00023125"/>
    </source>
</evidence>
<keyword evidence="4" id="KW-0804">Transcription</keyword>
<name>A0ABN3VGB4_9PSEU</name>
<evidence type="ECO:0000256" key="1">
    <source>
        <dbReference type="ARBA" id="ARBA00009437"/>
    </source>
</evidence>
<dbReference type="Gene3D" id="3.40.190.10">
    <property type="entry name" value="Periplasmic binding protein-like II"/>
    <property type="match status" value="2"/>
</dbReference>
<keyword evidence="3" id="KW-0238">DNA-binding</keyword>
<dbReference type="InterPro" id="IPR036390">
    <property type="entry name" value="WH_DNA-bd_sf"/>
</dbReference>
<sequence length="299" mass="32332">MNGAAMDLRQLQYFVVVAEELHFGRAAERLHIVQSAVTQQIQRLERQLGVQLFDRSRRQVQLTDAGTRVLPAARRVLDAADGVVAAARGVEDDPVMLRLGTASGLGRRLDAVLERLTSKSPVLRAQLARLPVVNRLNDVRSGRLDAAFARAVRTLPGLRVAPLWQDDLMVALPCTHPLGDHDALRLGQLADLPLRLVPHERNPSFVDLVVAACNAAGFDPVMGAAFTTLQDTLAELGQGVPAWTVVADSEYVRPASAKVRLIPLVDPPVPVVTALVTGPAPSSEVELLIESCREVVEMS</sequence>
<dbReference type="EMBL" id="BAAAUX010000014">
    <property type="protein sequence ID" value="GAA2793660.1"/>
    <property type="molecule type" value="Genomic_DNA"/>
</dbReference>
<dbReference type="Gene3D" id="1.10.10.10">
    <property type="entry name" value="Winged helix-like DNA-binding domain superfamily/Winged helix DNA-binding domain"/>
    <property type="match status" value="1"/>
</dbReference>
<dbReference type="InterPro" id="IPR000847">
    <property type="entry name" value="LysR_HTH_N"/>
</dbReference>
<gene>
    <name evidence="6" type="ORF">GCM10010470_30660</name>
</gene>
<dbReference type="Proteomes" id="UP001500979">
    <property type="component" value="Unassembled WGS sequence"/>
</dbReference>
<proteinExistence type="inferred from homology"/>
<dbReference type="PRINTS" id="PR00039">
    <property type="entry name" value="HTHLYSR"/>
</dbReference>
<reference evidence="6 7" key="1">
    <citation type="journal article" date="2019" name="Int. J. Syst. Evol. Microbiol.">
        <title>The Global Catalogue of Microorganisms (GCM) 10K type strain sequencing project: providing services to taxonomists for standard genome sequencing and annotation.</title>
        <authorList>
            <consortium name="The Broad Institute Genomics Platform"/>
            <consortium name="The Broad Institute Genome Sequencing Center for Infectious Disease"/>
            <person name="Wu L."/>
            <person name="Ma J."/>
        </authorList>
    </citation>
    <scope>NUCLEOTIDE SEQUENCE [LARGE SCALE GENOMIC DNA]</scope>
    <source>
        <strain evidence="6 7">JCM 9383</strain>
    </source>
</reference>
<dbReference type="SUPFAM" id="SSF46785">
    <property type="entry name" value="Winged helix' DNA-binding domain"/>
    <property type="match status" value="1"/>
</dbReference>
<evidence type="ECO:0000259" key="5">
    <source>
        <dbReference type="PROSITE" id="PS50931"/>
    </source>
</evidence>
<dbReference type="InterPro" id="IPR036388">
    <property type="entry name" value="WH-like_DNA-bd_sf"/>
</dbReference>
<evidence type="ECO:0000313" key="7">
    <source>
        <dbReference type="Proteomes" id="UP001500979"/>
    </source>
</evidence>